<feature type="transmembrane region" description="Helical" evidence="7">
    <location>
        <begin position="235"/>
        <end position="259"/>
    </location>
</feature>
<feature type="transmembrane region" description="Helical" evidence="7">
    <location>
        <begin position="95"/>
        <end position="115"/>
    </location>
</feature>
<sequence>MFYLQNGLAEVGKRTGGAIYRPLGKFLAVSFAILCIGGSFGGGNTFQVNQSLNAVQESIPWLADHRWVFGLIMAFFTGLVIIGGIKRIARTAEKIVPTMCGIYLLACLVILFKHFSEIPSAFTTIVDSAFNPGAAWGGFIGVLVTGFKRAAFSNEAGVGSAAIAHSAAKTNQPVREGIVALLEPFIDTVIVCTMTGLVIVITGHYAGGVAADVAKPFADANNGAGLTSAVFGSEIAWFPLILSAAVVLFAFSTMISWSYYGERCWAWMFGDSSSSVYRWLFLLMVFLGSIITSTNVLDFGDLMILGMAFPNILGL</sequence>
<evidence type="ECO:0000313" key="8">
    <source>
        <dbReference type="EMBL" id="SVD03607.1"/>
    </source>
</evidence>
<dbReference type="PRINTS" id="PR00175">
    <property type="entry name" value="NAALASMPORT"/>
</dbReference>
<dbReference type="InterPro" id="IPR001463">
    <property type="entry name" value="Na/Ala_symport"/>
</dbReference>
<feature type="non-terminal residue" evidence="8">
    <location>
        <position position="315"/>
    </location>
</feature>
<feature type="transmembrane region" description="Helical" evidence="7">
    <location>
        <begin position="23"/>
        <end position="46"/>
    </location>
</feature>
<evidence type="ECO:0000256" key="5">
    <source>
        <dbReference type="ARBA" id="ARBA00022989"/>
    </source>
</evidence>
<dbReference type="PANTHER" id="PTHR30330">
    <property type="entry name" value="AGSS FAMILY TRANSPORTER, SODIUM-ALANINE"/>
    <property type="match status" value="1"/>
</dbReference>
<keyword evidence="2" id="KW-0813">Transport</keyword>
<organism evidence="8">
    <name type="scientific">marine metagenome</name>
    <dbReference type="NCBI Taxonomy" id="408172"/>
    <lineage>
        <taxon>unclassified sequences</taxon>
        <taxon>metagenomes</taxon>
        <taxon>ecological metagenomes</taxon>
    </lineage>
</organism>
<evidence type="ECO:0000256" key="1">
    <source>
        <dbReference type="ARBA" id="ARBA00004651"/>
    </source>
</evidence>
<evidence type="ECO:0000256" key="3">
    <source>
        <dbReference type="ARBA" id="ARBA00022475"/>
    </source>
</evidence>
<feature type="transmembrane region" description="Helical" evidence="7">
    <location>
        <begin position="279"/>
        <end position="297"/>
    </location>
</feature>
<dbReference type="GO" id="GO:0005283">
    <property type="term" value="F:amino acid:sodium symporter activity"/>
    <property type="evidence" value="ECO:0007669"/>
    <property type="project" value="InterPro"/>
</dbReference>
<dbReference type="EMBL" id="UINC01125641">
    <property type="protein sequence ID" value="SVD03607.1"/>
    <property type="molecule type" value="Genomic_DNA"/>
</dbReference>
<proteinExistence type="predicted"/>
<keyword evidence="3" id="KW-1003">Cell membrane</keyword>
<keyword evidence="5 7" id="KW-1133">Transmembrane helix</keyword>
<feature type="transmembrane region" description="Helical" evidence="7">
    <location>
        <begin position="66"/>
        <end position="83"/>
    </location>
</feature>
<dbReference type="PANTHER" id="PTHR30330:SF3">
    <property type="entry name" value="TRANSCRIPTIONAL REGULATOR, LRP FAMILY"/>
    <property type="match status" value="1"/>
</dbReference>
<evidence type="ECO:0008006" key="9">
    <source>
        <dbReference type="Google" id="ProtNLM"/>
    </source>
</evidence>
<evidence type="ECO:0000256" key="6">
    <source>
        <dbReference type="ARBA" id="ARBA00023136"/>
    </source>
</evidence>
<protein>
    <recommendedName>
        <fullName evidence="9">Alanine glycine permease</fullName>
    </recommendedName>
</protein>
<feature type="transmembrane region" description="Helical" evidence="7">
    <location>
        <begin position="121"/>
        <end position="144"/>
    </location>
</feature>
<evidence type="ECO:0000256" key="7">
    <source>
        <dbReference type="SAM" id="Phobius"/>
    </source>
</evidence>
<dbReference type="GO" id="GO:0005886">
    <property type="term" value="C:plasma membrane"/>
    <property type="evidence" value="ECO:0007669"/>
    <property type="project" value="UniProtKB-SubCell"/>
</dbReference>
<evidence type="ECO:0000256" key="2">
    <source>
        <dbReference type="ARBA" id="ARBA00022448"/>
    </source>
</evidence>
<reference evidence="8" key="1">
    <citation type="submission" date="2018-05" db="EMBL/GenBank/DDBJ databases">
        <authorList>
            <person name="Lanie J.A."/>
            <person name="Ng W.-L."/>
            <person name="Kazmierczak K.M."/>
            <person name="Andrzejewski T.M."/>
            <person name="Davidsen T.M."/>
            <person name="Wayne K.J."/>
            <person name="Tettelin H."/>
            <person name="Glass J.I."/>
            <person name="Rusch D."/>
            <person name="Podicherti R."/>
            <person name="Tsui H.-C.T."/>
            <person name="Winkler M.E."/>
        </authorList>
    </citation>
    <scope>NUCLEOTIDE SEQUENCE</scope>
</reference>
<dbReference type="AlphaFoldDB" id="A0A382S305"/>
<comment type="subcellular location">
    <subcellularLocation>
        <location evidence="1">Cell membrane</location>
        <topology evidence="1">Multi-pass membrane protein</topology>
    </subcellularLocation>
</comment>
<dbReference type="Pfam" id="PF01235">
    <property type="entry name" value="Na_Ala_symp"/>
    <property type="match status" value="1"/>
</dbReference>
<evidence type="ECO:0000256" key="4">
    <source>
        <dbReference type="ARBA" id="ARBA00022692"/>
    </source>
</evidence>
<name>A0A382S305_9ZZZZ</name>
<keyword evidence="4 7" id="KW-0812">Transmembrane</keyword>
<accession>A0A382S305</accession>
<gene>
    <name evidence="8" type="ORF">METZ01_LOCUS356461</name>
</gene>
<keyword evidence="6 7" id="KW-0472">Membrane</keyword>